<comment type="caution">
    <text evidence="1">The sequence shown here is derived from an EMBL/GenBank/DDBJ whole genome shotgun (WGS) entry which is preliminary data.</text>
</comment>
<sequence length="135" mass="15043">MVLLRGLCPPHHDYCPAGRPRIRMSKAGRLVYNYHGSLREITLLAPDAIFIAAVCVARYICSEMMDRPGVQVFPGTLGTSRRGASGRLCLTYGTQKMSFIDISISRHPAIYRRGERDARHSPIKALELLTLSLSE</sequence>
<gene>
    <name evidence="1" type="ORF">RRG08_019465</name>
</gene>
<accession>A0AAE1A5N4</accession>
<protein>
    <submittedName>
        <fullName evidence="1">Uncharacterized protein</fullName>
    </submittedName>
</protein>
<dbReference type="EMBL" id="JAWDGP010002661">
    <property type="protein sequence ID" value="KAK3781116.1"/>
    <property type="molecule type" value="Genomic_DNA"/>
</dbReference>
<evidence type="ECO:0000313" key="1">
    <source>
        <dbReference type="EMBL" id="KAK3781116.1"/>
    </source>
</evidence>
<reference evidence="1" key="1">
    <citation type="journal article" date="2023" name="G3 (Bethesda)">
        <title>A reference genome for the long-term kleptoplast-retaining sea slug Elysia crispata morphotype clarki.</title>
        <authorList>
            <person name="Eastman K.E."/>
            <person name="Pendleton A.L."/>
            <person name="Shaikh M.A."/>
            <person name="Suttiyut T."/>
            <person name="Ogas R."/>
            <person name="Tomko P."/>
            <person name="Gavelis G."/>
            <person name="Widhalm J.R."/>
            <person name="Wisecaver J.H."/>
        </authorList>
    </citation>
    <scope>NUCLEOTIDE SEQUENCE</scope>
    <source>
        <strain evidence="1">ECLA1</strain>
    </source>
</reference>
<proteinExistence type="predicted"/>
<keyword evidence="2" id="KW-1185">Reference proteome</keyword>
<evidence type="ECO:0000313" key="2">
    <source>
        <dbReference type="Proteomes" id="UP001283361"/>
    </source>
</evidence>
<dbReference type="Proteomes" id="UP001283361">
    <property type="component" value="Unassembled WGS sequence"/>
</dbReference>
<organism evidence="1 2">
    <name type="scientific">Elysia crispata</name>
    <name type="common">lettuce slug</name>
    <dbReference type="NCBI Taxonomy" id="231223"/>
    <lineage>
        <taxon>Eukaryota</taxon>
        <taxon>Metazoa</taxon>
        <taxon>Spiralia</taxon>
        <taxon>Lophotrochozoa</taxon>
        <taxon>Mollusca</taxon>
        <taxon>Gastropoda</taxon>
        <taxon>Heterobranchia</taxon>
        <taxon>Euthyneura</taxon>
        <taxon>Panpulmonata</taxon>
        <taxon>Sacoglossa</taxon>
        <taxon>Placobranchoidea</taxon>
        <taxon>Plakobranchidae</taxon>
        <taxon>Elysia</taxon>
    </lineage>
</organism>
<name>A0AAE1A5N4_9GAST</name>
<dbReference type="AlphaFoldDB" id="A0AAE1A5N4"/>